<name>U5N8T7_9BURK</name>
<dbReference type="InterPro" id="IPR001789">
    <property type="entry name" value="Sig_transdc_resp-reg_receiver"/>
</dbReference>
<evidence type="ECO:0000256" key="1">
    <source>
        <dbReference type="ARBA" id="ARBA00000085"/>
    </source>
</evidence>
<dbReference type="Gene3D" id="3.40.50.2300">
    <property type="match status" value="1"/>
</dbReference>
<dbReference type="SUPFAM" id="SSF55874">
    <property type="entry name" value="ATPase domain of HSP90 chaperone/DNA topoisomerase II/histidine kinase"/>
    <property type="match status" value="1"/>
</dbReference>
<dbReference type="GO" id="GO:0046983">
    <property type="term" value="F:protein dimerization activity"/>
    <property type="evidence" value="ECO:0007669"/>
    <property type="project" value="InterPro"/>
</dbReference>
<dbReference type="CDD" id="cd16917">
    <property type="entry name" value="HATPase_UhpB-NarQ-NarX-like"/>
    <property type="match status" value="1"/>
</dbReference>
<dbReference type="SMART" id="SM00448">
    <property type="entry name" value="REC"/>
    <property type="match status" value="1"/>
</dbReference>
<dbReference type="Pfam" id="PF00072">
    <property type="entry name" value="Response_reg"/>
    <property type="match status" value="1"/>
</dbReference>
<dbReference type="STRING" id="946483.Cenrod_1728"/>
<feature type="modified residue" description="4-aspartylphosphate" evidence="9">
    <location>
        <position position="97"/>
    </location>
</feature>
<evidence type="ECO:0000256" key="5">
    <source>
        <dbReference type="ARBA" id="ARBA00022741"/>
    </source>
</evidence>
<dbReference type="SUPFAM" id="SSF52172">
    <property type="entry name" value="CheY-like"/>
    <property type="match status" value="1"/>
</dbReference>
<evidence type="ECO:0000313" key="13">
    <source>
        <dbReference type="Proteomes" id="UP000017184"/>
    </source>
</evidence>
<dbReference type="Gene3D" id="3.30.565.10">
    <property type="entry name" value="Histidine kinase-like ATPase, C-terminal domain"/>
    <property type="match status" value="1"/>
</dbReference>
<dbReference type="CDD" id="cd00156">
    <property type="entry name" value="REC"/>
    <property type="match status" value="1"/>
</dbReference>
<keyword evidence="7" id="KW-0067">ATP-binding</keyword>
<dbReference type="EMBL" id="CP004885">
    <property type="protein sequence ID" value="AGX87812.1"/>
    <property type="molecule type" value="Genomic_DNA"/>
</dbReference>
<organism evidence="12 13">
    <name type="scientific">Candidatus Symbiobacter mobilis CR</name>
    <dbReference type="NCBI Taxonomy" id="946483"/>
    <lineage>
        <taxon>Bacteria</taxon>
        <taxon>Pseudomonadati</taxon>
        <taxon>Pseudomonadota</taxon>
        <taxon>Betaproteobacteria</taxon>
        <taxon>Burkholderiales</taxon>
        <taxon>Comamonadaceae</taxon>
    </lineage>
</organism>
<evidence type="ECO:0000259" key="11">
    <source>
        <dbReference type="PROSITE" id="PS50110"/>
    </source>
</evidence>
<dbReference type="PROSITE" id="PS50109">
    <property type="entry name" value="HIS_KIN"/>
    <property type="match status" value="1"/>
</dbReference>
<dbReference type="KEGG" id="cbx:Cenrod_1728"/>
<dbReference type="GO" id="GO:0005524">
    <property type="term" value="F:ATP binding"/>
    <property type="evidence" value="ECO:0007669"/>
    <property type="project" value="UniProtKB-KW"/>
</dbReference>
<dbReference type="SMART" id="SM00387">
    <property type="entry name" value="HATPase_c"/>
    <property type="match status" value="1"/>
</dbReference>
<dbReference type="InterPro" id="IPR011712">
    <property type="entry name" value="Sig_transdc_His_kin_sub3_dim/P"/>
</dbReference>
<evidence type="ECO:0000256" key="4">
    <source>
        <dbReference type="ARBA" id="ARBA00022679"/>
    </source>
</evidence>
<dbReference type="Pfam" id="PF07730">
    <property type="entry name" value="HisKA_3"/>
    <property type="match status" value="1"/>
</dbReference>
<proteinExistence type="predicted"/>
<dbReference type="PANTHER" id="PTHR24421">
    <property type="entry name" value="NITRATE/NITRITE SENSOR PROTEIN NARX-RELATED"/>
    <property type="match status" value="1"/>
</dbReference>
<dbReference type="HOGENOM" id="CLU_000445_114_0_4"/>
<evidence type="ECO:0000256" key="8">
    <source>
        <dbReference type="ARBA" id="ARBA00023012"/>
    </source>
</evidence>
<dbReference type="InterPro" id="IPR036890">
    <property type="entry name" value="HATPase_C_sf"/>
</dbReference>
<dbReference type="InterPro" id="IPR011006">
    <property type="entry name" value="CheY-like_superfamily"/>
</dbReference>
<dbReference type="InterPro" id="IPR003594">
    <property type="entry name" value="HATPase_dom"/>
</dbReference>
<dbReference type="GO" id="GO:0016020">
    <property type="term" value="C:membrane"/>
    <property type="evidence" value="ECO:0007669"/>
    <property type="project" value="InterPro"/>
</dbReference>
<evidence type="ECO:0000256" key="2">
    <source>
        <dbReference type="ARBA" id="ARBA00012438"/>
    </source>
</evidence>
<evidence type="ECO:0000313" key="12">
    <source>
        <dbReference type="EMBL" id="AGX87812.1"/>
    </source>
</evidence>
<evidence type="ECO:0000256" key="7">
    <source>
        <dbReference type="ARBA" id="ARBA00022840"/>
    </source>
</evidence>
<keyword evidence="4" id="KW-0808">Transferase</keyword>
<keyword evidence="3 9" id="KW-0597">Phosphoprotein</keyword>
<dbReference type="AlphaFoldDB" id="U5N8T7"/>
<dbReference type="eggNOG" id="COG2204">
    <property type="taxonomic scope" value="Bacteria"/>
</dbReference>
<feature type="domain" description="Response regulatory" evidence="11">
    <location>
        <begin position="46"/>
        <end position="162"/>
    </location>
</feature>
<dbReference type="PANTHER" id="PTHR24421:SF10">
    <property type="entry name" value="NITRATE_NITRITE SENSOR PROTEIN NARQ"/>
    <property type="match status" value="1"/>
</dbReference>
<keyword evidence="13" id="KW-1185">Reference proteome</keyword>
<dbReference type="Pfam" id="PF02518">
    <property type="entry name" value="HATPase_c"/>
    <property type="match status" value="1"/>
</dbReference>
<protein>
    <recommendedName>
        <fullName evidence="2">histidine kinase</fullName>
        <ecNumber evidence="2">2.7.13.3</ecNumber>
    </recommendedName>
</protein>
<dbReference type="Gene3D" id="1.20.5.1930">
    <property type="match status" value="1"/>
</dbReference>
<feature type="domain" description="Histidine kinase" evidence="10">
    <location>
        <begin position="307"/>
        <end position="394"/>
    </location>
</feature>
<keyword evidence="6 12" id="KW-0418">Kinase</keyword>
<keyword evidence="5" id="KW-0547">Nucleotide-binding</keyword>
<dbReference type="PROSITE" id="PS50110">
    <property type="entry name" value="RESPONSE_REGULATORY"/>
    <property type="match status" value="1"/>
</dbReference>
<dbReference type="GO" id="GO:0000155">
    <property type="term" value="F:phosphorelay sensor kinase activity"/>
    <property type="evidence" value="ECO:0007669"/>
    <property type="project" value="InterPro"/>
</dbReference>
<evidence type="ECO:0000256" key="9">
    <source>
        <dbReference type="PROSITE-ProRule" id="PRU00169"/>
    </source>
</evidence>
<dbReference type="eggNOG" id="COG4585">
    <property type="taxonomic scope" value="Bacteria"/>
</dbReference>
<sequence length="397" mass="43378">MKMRAPGTTPAPADNHSAKLFALPRRPADAPARDMPTDIDPADAWHLLHLEDSAIDHALVRRELAKSGRAIHIDRVETLADFDAALDGARFDAILADYRLAGFTALDAWQRMHATGSTVPFILLSGAIGEAAAVAAIQTGISDYLSKDDLGRLYHVIDRAIELHQTRIAKELADRELAQSRERLAGFAEHLQHIIEQERAAIAREIHDDIGGALAAIRFDLFWLQRHCPAADAQEHIGTATEMLQQAIEASQRIMRNLRPAILDQGLSAAITWLADSFSRRTGIDTHVAIPHEPEGLPKEVLLVAYRTAQEALTNIAKHAQCSRVQIELSDSGGMLTLEVRDDGIGLTPQDREKQRSFGLRGMVERAKTVEGWVDISSQPGVGTSITLSIPLSASLS</sequence>
<evidence type="ECO:0000256" key="6">
    <source>
        <dbReference type="ARBA" id="ARBA00022777"/>
    </source>
</evidence>
<accession>U5N8T7</accession>
<evidence type="ECO:0000259" key="10">
    <source>
        <dbReference type="PROSITE" id="PS50109"/>
    </source>
</evidence>
<dbReference type="PATRIC" id="fig|946483.4.peg.1746"/>
<gene>
    <name evidence="12" type="ORF">Cenrod_1728</name>
</gene>
<dbReference type="InterPro" id="IPR050482">
    <property type="entry name" value="Sensor_HK_TwoCompSys"/>
</dbReference>
<evidence type="ECO:0000256" key="3">
    <source>
        <dbReference type="ARBA" id="ARBA00022553"/>
    </source>
</evidence>
<dbReference type="InterPro" id="IPR005467">
    <property type="entry name" value="His_kinase_dom"/>
</dbReference>
<dbReference type="Proteomes" id="UP000017184">
    <property type="component" value="Chromosome"/>
</dbReference>
<comment type="catalytic activity">
    <reaction evidence="1">
        <text>ATP + protein L-histidine = ADP + protein N-phospho-L-histidine.</text>
        <dbReference type="EC" id="2.7.13.3"/>
    </reaction>
</comment>
<reference evidence="12 13" key="1">
    <citation type="journal article" date="2013" name="Genome Biol.">
        <title>Genomic analysis reveals key aspects of prokaryotic symbiosis in the phototrophic consortium "Chlorochromatium aggregatum".</title>
        <authorList>
            <person name="Liu Z."/>
            <person name="Muller J."/>
            <person name="Li T."/>
            <person name="Alvey R.M."/>
            <person name="Vogl K."/>
            <person name="Frigaard N.U."/>
            <person name="Rockwell N.C."/>
            <person name="Boyd E.S."/>
            <person name="Tomsho L.P."/>
            <person name="Schuster S.C."/>
            <person name="Henke P."/>
            <person name="Rohde M."/>
            <person name="Overmann J."/>
            <person name="Bryant D.A."/>
        </authorList>
    </citation>
    <scope>NUCLEOTIDE SEQUENCE [LARGE SCALE GENOMIC DNA]</scope>
    <source>
        <strain evidence="12">CR</strain>
    </source>
</reference>
<keyword evidence="8" id="KW-0902">Two-component regulatory system</keyword>
<dbReference type="EC" id="2.7.13.3" evidence="2"/>